<dbReference type="EC" id="2.7.7.65" evidence="2"/>
<dbReference type="InterPro" id="IPR013783">
    <property type="entry name" value="Ig-like_fold"/>
</dbReference>
<feature type="transmembrane region" description="Helical" evidence="4">
    <location>
        <begin position="740"/>
        <end position="760"/>
    </location>
</feature>
<dbReference type="InterPro" id="IPR029787">
    <property type="entry name" value="Nucleotide_cyclase"/>
</dbReference>
<dbReference type="Pfam" id="PF00990">
    <property type="entry name" value="GGDEF"/>
    <property type="match status" value="1"/>
</dbReference>
<dbReference type="FunFam" id="3.30.70.270:FF:000001">
    <property type="entry name" value="Diguanylate cyclase domain protein"/>
    <property type="match status" value="1"/>
</dbReference>
<dbReference type="GO" id="GO:0052621">
    <property type="term" value="F:diguanylate cyclase activity"/>
    <property type="evidence" value="ECO:0007669"/>
    <property type="project" value="UniProtKB-EC"/>
</dbReference>
<keyword evidence="4" id="KW-0812">Transmembrane</keyword>
<comment type="cofactor">
    <cofactor evidence="1">
        <name>Mg(2+)</name>
        <dbReference type="ChEBI" id="CHEBI:18420"/>
    </cofactor>
</comment>
<dbReference type="InterPro" id="IPR050469">
    <property type="entry name" value="Diguanylate_Cyclase"/>
</dbReference>
<evidence type="ECO:0000313" key="7">
    <source>
        <dbReference type="EMBL" id="KRG67468.1"/>
    </source>
</evidence>
<protein>
    <recommendedName>
        <fullName evidence="2">diguanylate cyclase</fullName>
        <ecNumber evidence="2">2.7.7.65</ecNumber>
    </recommendedName>
</protein>
<evidence type="ECO:0000256" key="3">
    <source>
        <dbReference type="ARBA" id="ARBA00034247"/>
    </source>
</evidence>
<dbReference type="SMART" id="SM00267">
    <property type="entry name" value="GGDEF"/>
    <property type="match status" value="1"/>
</dbReference>
<comment type="catalytic activity">
    <reaction evidence="3">
        <text>2 GTP = 3',3'-c-di-GMP + 2 diphosphate</text>
        <dbReference type="Rhea" id="RHEA:24898"/>
        <dbReference type="ChEBI" id="CHEBI:33019"/>
        <dbReference type="ChEBI" id="CHEBI:37565"/>
        <dbReference type="ChEBI" id="CHEBI:58805"/>
        <dbReference type="EC" id="2.7.7.65"/>
    </reaction>
</comment>
<evidence type="ECO:0000256" key="5">
    <source>
        <dbReference type="SAM" id="SignalP"/>
    </source>
</evidence>
<keyword evidence="4" id="KW-1133">Transmembrane helix</keyword>
<dbReference type="SUPFAM" id="SSF63829">
    <property type="entry name" value="Calcium-dependent phosphotriesterase"/>
    <property type="match status" value="1"/>
</dbReference>
<dbReference type="GO" id="GO:0043709">
    <property type="term" value="P:cell adhesion involved in single-species biofilm formation"/>
    <property type="evidence" value="ECO:0007669"/>
    <property type="project" value="TreeGrafter"/>
</dbReference>
<dbReference type="Proteomes" id="UP000051863">
    <property type="component" value="Unassembled WGS sequence"/>
</dbReference>
<name>A0A0R0CCR6_9GAMM</name>
<keyword evidence="8" id="KW-1185">Reference proteome</keyword>
<dbReference type="PATRIC" id="fig|405446.3.peg.1405"/>
<dbReference type="AlphaFoldDB" id="A0A0R0CCR6"/>
<dbReference type="Gene3D" id="3.30.70.270">
    <property type="match status" value="1"/>
</dbReference>
<gene>
    <name evidence="7" type="ORF">ABB27_09615</name>
</gene>
<dbReference type="InterPro" id="IPR043128">
    <property type="entry name" value="Rev_trsase/Diguanyl_cyclase"/>
</dbReference>
<proteinExistence type="predicted"/>
<feature type="domain" description="GGDEF" evidence="6">
    <location>
        <begin position="824"/>
        <end position="956"/>
    </location>
</feature>
<dbReference type="PANTHER" id="PTHR45138:SF9">
    <property type="entry name" value="DIGUANYLATE CYCLASE DGCM-RELATED"/>
    <property type="match status" value="1"/>
</dbReference>
<keyword evidence="5" id="KW-0732">Signal</keyword>
<dbReference type="GO" id="GO:0005886">
    <property type="term" value="C:plasma membrane"/>
    <property type="evidence" value="ECO:0007669"/>
    <property type="project" value="TreeGrafter"/>
</dbReference>
<evidence type="ECO:0000256" key="4">
    <source>
        <dbReference type="SAM" id="Phobius"/>
    </source>
</evidence>
<dbReference type="PROSITE" id="PS50887">
    <property type="entry name" value="GGDEF"/>
    <property type="match status" value="1"/>
</dbReference>
<dbReference type="SUPFAM" id="SSF55073">
    <property type="entry name" value="Nucleotide cyclase"/>
    <property type="match status" value="1"/>
</dbReference>
<evidence type="ECO:0000259" key="6">
    <source>
        <dbReference type="PROSITE" id="PS50887"/>
    </source>
</evidence>
<keyword evidence="4" id="KW-0472">Membrane</keyword>
<dbReference type="PANTHER" id="PTHR45138">
    <property type="entry name" value="REGULATORY COMPONENTS OF SENSORY TRANSDUCTION SYSTEM"/>
    <property type="match status" value="1"/>
</dbReference>
<dbReference type="InterPro" id="IPR000160">
    <property type="entry name" value="GGDEF_dom"/>
</dbReference>
<dbReference type="InterPro" id="IPR015943">
    <property type="entry name" value="WD40/YVTN_repeat-like_dom_sf"/>
</dbReference>
<reference evidence="7 8" key="1">
    <citation type="submission" date="2015-05" db="EMBL/GenBank/DDBJ databases">
        <title>Genome sequencing and analysis of members of genus Stenotrophomonas.</title>
        <authorList>
            <person name="Patil P.P."/>
            <person name="Midha S."/>
            <person name="Patil P.B."/>
        </authorList>
    </citation>
    <scope>NUCLEOTIDE SEQUENCE [LARGE SCALE GENOMIC DNA]</scope>
    <source>
        <strain evidence="7 8">DSM 18941</strain>
    </source>
</reference>
<accession>A0A0R0CCR6</accession>
<dbReference type="Gene3D" id="2.60.40.10">
    <property type="entry name" value="Immunoglobulins"/>
    <property type="match status" value="1"/>
</dbReference>
<organism evidence="7 8">
    <name type="scientific">Stenotrophomonas terrae</name>
    <dbReference type="NCBI Taxonomy" id="405446"/>
    <lineage>
        <taxon>Bacteria</taxon>
        <taxon>Pseudomonadati</taxon>
        <taxon>Pseudomonadota</taxon>
        <taxon>Gammaproteobacteria</taxon>
        <taxon>Lysobacterales</taxon>
        <taxon>Lysobacteraceae</taxon>
        <taxon>Stenotrophomonas</taxon>
    </lineage>
</organism>
<feature type="chain" id="PRO_5006393894" description="diguanylate cyclase" evidence="5">
    <location>
        <begin position="22"/>
        <end position="969"/>
    </location>
</feature>
<dbReference type="GO" id="GO:1902201">
    <property type="term" value="P:negative regulation of bacterial-type flagellum-dependent cell motility"/>
    <property type="evidence" value="ECO:0007669"/>
    <property type="project" value="TreeGrafter"/>
</dbReference>
<evidence type="ECO:0000256" key="1">
    <source>
        <dbReference type="ARBA" id="ARBA00001946"/>
    </source>
</evidence>
<comment type="caution">
    <text evidence="7">The sequence shown here is derived from an EMBL/GenBank/DDBJ whole genome shotgun (WGS) entry which is preliminary data.</text>
</comment>
<dbReference type="NCBIfam" id="TIGR00254">
    <property type="entry name" value="GGDEF"/>
    <property type="match status" value="1"/>
</dbReference>
<evidence type="ECO:0000256" key="2">
    <source>
        <dbReference type="ARBA" id="ARBA00012528"/>
    </source>
</evidence>
<evidence type="ECO:0000313" key="8">
    <source>
        <dbReference type="Proteomes" id="UP000051863"/>
    </source>
</evidence>
<dbReference type="CDD" id="cd01949">
    <property type="entry name" value="GGDEF"/>
    <property type="match status" value="1"/>
</dbReference>
<dbReference type="Gene3D" id="2.130.10.10">
    <property type="entry name" value="YVTN repeat-like/Quinoprotein amine dehydrogenase"/>
    <property type="match status" value="1"/>
</dbReference>
<sequence length="969" mass="105111">MGFRHALMALLMWCVLPFAQATTAMHGLPLLRQFSANQLPASPTYPGVVVDRAGNLYAASGEGVMLYRSGVWELLEVAGEAPVYSIMLARDGSIHVAGAGVFGKLLLRADGTHRFVDLLPRLASAGLVQAPVEVFSLGETARGVHAVSADGLFVLEKNGSTTRLQVPVGARARPLVAGDDIYFRVPGEGLYRVDKNAMVPVEGTQSLAKLRVPAAWPYRGGLLFATADGFHFSDGKRLRKLDTDADATFRLHEPYTGIALADGGFAVGSFDGTVMRFSPGLRLLDSFAACAGEMYDLVEDREGAVWVSGESGIARLRWSLPWTRFGRLHGLSGRVFDSTWYDGRLWVASMGVWSAPPSAAGTPMFSQQQWPHRDLETFALEGTSAGLLIGDRYGLSVLDPGQTQPRPLLAAVLGDSVIKLLPSAFDSRRMFALAKDRIIVLGQRDERWQVAAQWKTNIKAVDGLYELAAGELWAGDAGGGARRWRFNPDSGQLLTDQRYGAAQGLPVAAGQGTHLFRSDGVLYAISAGQVQRLQGEQFVVAELPLLTGLQAPAELEGEDNAQGSFAWTAKQLWWRKPGAATFGLQQVSDSRVPGFMGVALHADGQLRVVTRDGVLQLDPAAAESAATSSQARLDRIELQRPDHPPVLLPLSPQTLQHLPAGAGLALRFGIRSMEPEVEFRYRMLGHHDDWSPWAAGRELTYQRLPAGAYTFQLQARVLGGLPTEAVGYQLQVAPFWYQRGWVLAAFAAAGVLFVLMVVRLRTRAVNARNRLLEQKIGERTAELQSANARLSLLAITDGLTGIANRHAMEKALPRAWQLCAKLQQPLAVMMIDVDHFKQFNDTHGHHTGDLQLRRVAQTLAAQVSGADELVARYGGEEFVLILPGCDQQAALARGERLRSAVEQVTGAAGQRVTISIGVAVCIPVLEEDPMALVRCADQALYRGKRGGRNRVQIAVLAEEADGARSEKFD</sequence>
<dbReference type="EMBL" id="LDJJ01000031">
    <property type="protein sequence ID" value="KRG67468.1"/>
    <property type="molecule type" value="Genomic_DNA"/>
</dbReference>
<feature type="signal peptide" evidence="5">
    <location>
        <begin position="1"/>
        <end position="21"/>
    </location>
</feature>